<dbReference type="InterPro" id="IPR050272">
    <property type="entry name" value="Isochorismatase-like_hydrls"/>
</dbReference>
<keyword evidence="5" id="KW-1185">Reference proteome</keyword>
<evidence type="ECO:0000313" key="4">
    <source>
        <dbReference type="EMBL" id="CZR52164.1"/>
    </source>
</evidence>
<dbReference type="SUPFAM" id="SSF52499">
    <property type="entry name" value="Isochorismatase-like hydrolases"/>
    <property type="match status" value="1"/>
</dbReference>
<dbReference type="GO" id="GO:0016787">
    <property type="term" value="F:hydrolase activity"/>
    <property type="evidence" value="ECO:0007669"/>
    <property type="project" value="UniProtKB-KW"/>
</dbReference>
<dbReference type="PANTHER" id="PTHR43540:SF1">
    <property type="entry name" value="ISOCHORISMATASE HYDROLASE"/>
    <property type="match status" value="1"/>
</dbReference>
<keyword evidence="2" id="KW-0378">Hydrolase</keyword>
<organism evidence="4 5">
    <name type="scientific">Phialocephala subalpina</name>
    <dbReference type="NCBI Taxonomy" id="576137"/>
    <lineage>
        <taxon>Eukaryota</taxon>
        <taxon>Fungi</taxon>
        <taxon>Dikarya</taxon>
        <taxon>Ascomycota</taxon>
        <taxon>Pezizomycotina</taxon>
        <taxon>Leotiomycetes</taxon>
        <taxon>Helotiales</taxon>
        <taxon>Mollisiaceae</taxon>
        <taxon>Phialocephala</taxon>
        <taxon>Phialocephala fortinii species complex</taxon>
    </lineage>
</organism>
<reference evidence="4 5" key="1">
    <citation type="submission" date="2016-03" db="EMBL/GenBank/DDBJ databases">
        <authorList>
            <person name="Ploux O."/>
        </authorList>
    </citation>
    <scope>NUCLEOTIDE SEQUENCE [LARGE SCALE GENOMIC DNA]</scope>
    <source>
        <strain evidence="4 5">UAMH 11012</strain>
    </source>
</reference>
<dbReference type="AlphaFoldDB" id="A0A1L7WHA9"/>
<evidence type="ECO:0000313" key="5">
    <source>
        <dbReference type="Proteomes" id="UP000184330"/>
    </source>
</evidence>
<evidence type="ECO:0000256" key="1">
    <source>
        <dbReference type="ARBA" id="ARBA00006336"/>
    </source>
</evidence>
<proteinExistence type="inferred from homology"/>
<comment type="similarity">
    <text evidence="1">Belongs to the isochorismatase family.</text>
</comment>
<dbReference type="EMBL" id="FJOG01000002">
    <property type="protein sequence ID" value="CZR52164.1"/>
    <property type="molecule type" value="Genomic_DNA"/>
</dbReference>
<dbReference type="InterPro" id="IPR036380">
    <property type="entry name" value="Isochorismatase-like_sf"/>
</dbReference>
<evidence type="ECO:0000259" key="3">
    <source>
        <dbReference type="Pfam" id="PF00857"/>
    </source>
</evidence>
<dbReference type="PANTHER" id="PTHR43540">
    <property type="entry name" value="PEROXYUREIDOACRYLATE/UREIDOACRYLATE AMIDOHYDROLASE-RELATED"/>
    <property type="match status" value="1"/>
</dbReference>
<sequence length="219" mass="23551">MASSSTKSVLLLIDIQAGFAPHKYWGTERSNPSFESNATKLLNTYRQLLPSPNHRVIHVHHSSIHPASPLHPSNPGMQPASYALPLPSELPILYKNVNSAFIGTPLQEILEEHFGEEGGKLYVCGLTTDHCVSTSVRMASNLGVADGRAVREEKRGGEEGKGGVGEVVLVGDATAAWGKGGFGAETLHKVHLASLNGEFARVTNTEETIKEWGTFGRSK</sequence>
<evidence type="ECO:0000256" key="2">
    <source>
        <dbReference type="ARBA" id="ARBA00022801"/>
    </source>
</evidence>
<dbReference type="Pfam" id="PF00857">
    <property type="entry name" value="Isochorismatase"/>
    <property type="match status" value="1"/>
</dbReference>
<dbReference type="Proteomes" id="UP000184330">
    <property type="component" value="Unassembled WGS sequence"/>
</dbReference>
<accession>A0A1L7WHA9</accession>
<dbReference type="InterPro" id="IPR000868">
    <property type="entry name" value="Isochorismatase-like_dom"/>
</dbReference>
<dbReference type="OrthoDB" id="245563at2759"/>
<gene>
    <name evidence="4" type="ORF">PAC_02041</name>
</gene>
<name>A0A1L7WHA9_9HELO</name>
<dbReference type="Gene3D" id="3.40.50.850">
    <property type="entry name" value="Isochorismatase-like"/>
    <property type="match status" value="1"/>
</dbReference>
<protein>
    <submittedName>
        <fullName evidence="4">Related to amidases related to nicotinamidase</fullName>
    </submittedName>
</protein>
<feature type="domain" description="Isochorismatase-like" evidence="3">
    <location>
        <begin position="8"/>
        <end position="207"/>
    </location>
</feature>
<dbReference type="STRING" id="576137.A0A1L7WHA9"/>